<dbReference type="RefSeq" id="WP_226941779.1">
    <property type="nucleotide sequence ID" value="NZ_CP045201.1"/>
</dbReference>
<dbReference type="EMBL" id="CP045201">
    <property type="protein sequence ID" value="QOL79453.1"/>
    <property type="molecule type" value="Genomic_DNA"/>
</dbReference>
<evidence type="ECO:0000256" key="1">
    <source>
        <dbReference type="SAM" id="MobiDB-lite"/>
    </source>
</evidence>
<feature type="region of interest" description="Disordered" evidence="1">
    <location>
        <begin position="1"/>
        <end position="25"/>
    </location>
</feature>
<dbReference type="Pfam" id="PF12224">
    <property type="entry name" value="Amidoligase_2"/>
    <property type="match status" value="1"/>
</dbReference>
<gene>
    <name evidence="2" type="ORF">F3W81_00530</name>
</gene>
<proteinExistence type="predicted"/>
<dbReference type="InterPro" id="IPR022025">
    <property type="entry name" value="Amidoligase_2"/>
</dbReference>
<keyword evidence="3" id="KW-1185">Reference proteome</keyword>
<sequence>MDTHNATPAALSLPTPLDEKGSPRSLGVEVEFGGLSEQQTADLVAQETGGAISREGADYLISDTPFGTCKAYIDTAYRKRASGEVAKTALDLARNLVPVELVSDPFDPAHLPAFDALIAAMRDAGAYGTDKGILLGYGVHLNVQTAAQSADHIWSVVTAFALSEQLIRHSHPIDLSRRVLPFVDSYPRALLDALAEGPPETLRALADSYLSHAPSRNHALDLLPIIADFDPDLITQTFGKDNGISARPAYHYRMPDCRIDDPGWSVSHEWALWVAIEALAEDRTTLNALCAAWRDHRSQIAHVPHAWIDRASAILRDAGHDALLKSENAAA</sequence>
<accession>A0A7L9WHV8</accession>
<dbReference type="KEGG" id="pshq:F3W81_00530"/>
<protein>
    <recommendedName>
        <fullName evidence="4">Amidoligase enzyme</fullName>
    </recommendedName>
</protein>
<evidence type="ECO:0000313" key="2">
    <source>
        <dbReference type="EMBL" id="QOL79453.1"/>
    </source>
</evidence>
<dbReference type="AlphaFoldDB" id="A0A7L9WHV8"/>
<name>A0A7L9WHV8_9RHOB</name>
<reference evidence="2 3" key="1">
    <citation type="submission" date="2019-10" db="EMBL/GenBank/DDBJ databases">
        <title>Pseudopuniceibacterium sp. HQ09 islated from Antarctica.</title>
        <authorList>
            <person name="Liao L."/>
            <person name="Su S."/>
            <person name="Chen B."/>
            <person name="Yu Y."/>
        </authorList>
    </citation>
    <scope>NUCLEOTIDE SEQUENCE [LARGE SCALE GENOMIC DNA]</scope>
    <source>
        <strain evidence="2 3">HQ09</strain>
    </source>
</reference>
<evidence type="ECO:0000313" key="3">
    <source>
        <dbReference type="Proteomes" id="UP000594118"/>
    </source>
</evidence>
<evidence type="ECO:0008006" key="4">
    <source>
        <dbReference type="Google" id="ProtNLM"/>
    </source>
</evidence>
<organism evidence="2 3">
    <name type="scientific">Pseudooceanicola spongiae</name>
    <dbReference type="NCBI Taxonomy" id="2613965"/>
    <lineage>
        <taxon>Bacteria</taxon>
        <taxon>Pseudomonadati</taxon>
        <taxon>Pseudomonadota</taxon>
        <taxon>Alphaproteobacteria</taxon>
        <taxon>Rhodobacterales</taxon>
        <taxon>Paracoccaceae</taxon>
        <taxon>Pseudooceanicola</taxon>
    </lineage>
</organism>
<dbReference type="Proteomes" id="UP000594118">
    <property type="component" value="Chromosome"/>
</dbReference>